<dbReference type="Pfam" id="PF00329">
    <property type="entry name" value="Complex1_30kDa"/>
    <property type="match status" value="1"/>
</dbReference>
<evidence type="ECO:0000259" key="4">
    <source>
        <dbReference type="Pfam" id="PF00346"/>
    </source>
</evidence>
<dbReference type="SUPFAM" id="SSF56762">
    <property type="entry name" value="HydB/Nqo4-like"/>
    <property type="match status" value="1"/>
</dbReference>
<evidence type="ECO:0000313" key="6">
    <source>
        <dbReference type="Proteomes" id="UP000228533"/>
    </source>
</evidence>
<gene>
    <name evidence="5" type="ORF">COT94_00825</name>
</gene>
<dbReference type="InterPro" id="IPR001135">
    <property type="entry name" value="NADH_Q_OxRdtase_suD"/>
</dbReference>
<evidence type="ECO:0000256" key="1">
    <source>
        <dbReference type="ARBA" id="ARBA00023002"/>
    </source>
</evidence>
<evidence type="ECO:0000313" key="5">
    <source>
        <dbReference type="EMBL" id="PIT96365.1"/>
    </source>
</evidence>
<sequence length="522" mass="58719">MNQNNITQDLPQLVFVETFGQTAIFEAPAEELLNITRVFRNDKNFRFVSMTATDERSSWGGFKVWYIFSVPKEQGFIALFIKLKDTENFPSLSIDFPDTWNYERKINTFFGLTPVGHPDLRPFILHENWPADIFPLRKDFSWNTKPKIANGVYNFQEVGGEGVYEIPVGPIHAGIIEPGHFRFSVAGEEIVQLEPRLGFTHKGVEKLFEVLSMDDKVKLSEKISGDSSFSHSLAFCQALEQLANTKPTERVDYLRVIFSELERLANHLGDIGAIMLDAGFNFGGSHCARLRETVMLVSERLTGNRFLRGLNIPGGITKDIDDQERVRIVRNLENLLKDFSEIVKVAENSASLLNRLKGTGILSRSIAESYGAVGIAAKATGLKRDVRVEFPYAAYDKLILETIEIEVDGDVYARFYVRIKEVRASIRLIIQALQVLPEGALVNEIKKTLPKNTVTVSLVEGWRGEIVYFVTTDSEGKIDRVAPRDPSFVNWSLLGQVSLGNVVPDFPLINKSFNLSYSGNDL</sequence>
<proteinExistence type="predicted"/>
<feature type="domain" description="NADH-quinone oxidoreductase subunit D" evidence="4">
    <location>
        <begin position="286"/>
        <end position="451"/>
    </location>
</feature>
<dbReference type="EMBL" id="PFAM01000006">
    <property type="protein sequence ID" value="PIT96365.1"/>
    <property type="molecule type" value="Genomic_DNA"/>
</dbReference>
<dbReference type="GO" id="GO:0016651">
    <property type="term" value="F:oxidoreductase activity, acting on NAD(P)H"/>
    <property type="evidence" value="ECO:0007669"/>
    <property type="project" value="InterPro"/>
</dbReference>
<dbReference type="Pfam" id="PF00346">
    <property type="entry name" value="Complex1_49kDa"/>
    <property type="match status" value="1"/>
</dbReference>
<dbReference type="PANTHER" id="PTHR43485:SF1">
    <property type="entry name" value="FORMATE HYDROGENLYASE SUBUNIT 5-RELATED"/>
    <property type="match status" value="1"/>
</dbReference>
<comment type="caution">
    <text evidence="5">The sequence shown here is derived from an EMBL/GenBank/DDBJ whole genome shotgun (WGS) entry which is preliminary data.</text>
</comment>
<reference evidence="6" key="1">
    <citation type="submission" date="2017-09" db="EMBL/GenBank/DDBJ databases">
        <title>Depth-based differentiation of microbial function through sediment-hosted aquifers and enrichment of novel symbionts in the deep terrestrial subsurface.</title>
        <authorList>
            <person name="Probst A.J."/>
            <person name="Ladd B."/>
            <person name="Jarett J.K."/>
            <person name="Geller-Mcgrath D.E."/>
            <person name="Sieber C.M.K."/>
            <person name="Emerson J.B."/>
            <person name="Anantharaman K."/>
            <person name="Thomas B.C."/>
            <person name="Malmstrom R."/>
            <person name="Stieglmeier M."/>
            <person name="Klingl A."/>
            <person name="Woyke T."/>
            <person name="Ryan C.M."/>
            <person name="Banfield J.F."/>
        </authorList>
    </citation>
    <scope>NUCLEOTIDE SEQUENCE [LARGE SCALE GENOMIC DNA]</scope>
</reference>
<feature type="domain" description="NADH:ubiquinone oxidoreductase 30kDa subunit" evidence="3">
    <location>
        <begin position="27"/>
        <end position="144"/>
    </location>
</feature>
<name>A0A2M6WU92_9BACT</name>
<protein>
    <recommendedName>
        <fullName evidence="7">NADH-quinone oxidoreductase subunit F</fullName>
    </recommendedName>
</protein>
<keyword evidence="2" id="KW-0520">NAD</keyword>
<keyword evidence="1" id="KW-0560">Oxidoreductase</keyword>
<dbReference type="GO" id="GO:0051287">
    <property type="term" value="F:NAD binding"/>
    <property type="evidence" value="ECO:0007669"/>
    <property type="project" value="InterPro"/>
</dbReference>
<dbReference type="Gene3D" id="1.10.645.10">
    <property type="entry name" value="Cytochrome-c3 Hydrogenase, chain B"/>
    <property type="match status" value="1"/>
</dbReference>
<dbReference type="PANTHER" id="PTHR43485">
    <property type="entry name" value="HYDROGENASE-4 COMPONENT G"/>
    <property type="match status" value="1"/>
</dbReference>
<dbReference type="Gene3D" id="3.30.460.80">
    <property type="entry name" value="NADH:ubiquinone oxidoreductase, 30kDa subunit"/>
    <property type="match status" value="1"/>
</dbReference>
<dbReference type="InterPro" id="IPR037232">
    <property type="entry name" value="NADH_quin_OxRdtase_su_C/D-like"/>
</dbReference>
<organism evidence="5 6">
    <name type="scientific">Candidatus Falkowbacteria bacterium CG10_big_fil_rev_8_21_14_0_10_37_14</name>
    <dbReference type="NCBI Taxonomy" id="1974561"/>
    <lineage>
        <taxon>Bacteria</taxon>
        <taxon>Candidatus Falkowiibacteriota</taxon>
    </lineage>
</organism>
<evidence type="ECO:0008006" key="7">
    <source>
        <dbReference type="Google" id="ProtNLM"/>
    </source>
</evidence>
<dbReference type="Proteomes" id="UP000228533">
    <property type="component" value="Unassembled WGS sequence"/>
</dbReference>
<dbReference type="InterPro" id="IPR001268">
    <property type="entry name" value="NADH_UbQ_OxRdtase_30kDa_su"/>
</dbReference>
<evidence type="ECO:0000259" key="3">
    <source>
        <dbReference type="Pfam" id="PF00329"/>
    </source>
</evidence>
<dbReference type="AlphaFoldDB" id="A0A2M6WU92"/>
<evidence type="ECO:0000256" key="2">
    <source>
        <dbReference type="ARBA" id="ARBA00023027"/>
    </source>
</evidence>
<dbReference type="GO" id="GO:0048038">
    <property type="term" value="F:quinone binding"/>
    <property type="evidence" value="ECO:0007669"/>
    <property type="project" value="InterPro"/>
</dbReference>
<dbReference type="InterPro" id="IPR029014">
    <property type="entry name" value="NiFe-Hase_large"/>
</dbReference>
<accession>A0A2M6WU92</accession>
<dbReference type="SUPFAM" id="SSF143243">
    <property type="entry name" value="Nqo5-like"/>
    <property type="match status" value="1"/>
</dbReference>
<dbReference type="InterPro" id="IPR052197">
    <property type="entry name" value="ComplexI_49kDa-like"/>
</dbReference>
<dbReference type="GO" id="GO:0008137">
    <property type="term" value="F:NADH dehydrogenase (ubiquinone) activity"/>
    <property type="evidence" value="ECO:0007669"/>
    <property type="project" value="InterPro"/>
</dbReference>